<keyword evidence="2" id="KW-0067">ATP-binding</keyword>
<dbReference type="Gene3D" id="3.40.50.300">
    <property type="entry name" value="P-loop containing nucleotide triphosphate hydrolases"/>
    <property type="match status" value="1"/>
</dbReference>
<dbReference type="FunFam" id="3.40.50.300:FF:000006">
    <property type="entry name" value="DNA-binding transcriptional regulator NtrC"/>
    <property type="match status" value="1"/>
</dbReference>
<dbReference type="Gene3D" id="1.10.10.60">
    <property type="entry name" value="Homeodomain-like"/>
    <property type="match status" value="1"/>
</dbReference>
<gene>
    <name evidence="9" type="ORF">ADIMK_0325</name>
</gene>
<dbReference type="Pfam" id="PF02954">
    <property type="entry name" value="HTH_8"/>
    <property type="match status" value="1"/>
</dbReference>
<keyword evidence="1" id="KW-0547">Nucleotide-binding</keyword>
<dbReference type="InterPro" id="IPR009057">
    <property type="entry name" value="Homeodomain-like_sf"/>
</dbReference>
<dbReference type="SMART" id="SM00382">
    <property type="entry name" value="AAA"/>
    <property type="match status" value="1"/>
</dbReference>
<reference evidence="9 10" key="1">
    <citation type="submission" date="2014-04" db="EMBL/GenBank/DDBJ databases">
        <title>Marinobacterium kochiensis sp. nov., isolated from sediment sample collected from Kochi backwaters in Kerala, India.</title>
        <authorList>
            <person name="Singh A."/>
            <person name="Pinnaka A.K."/>
        </authorList>
    </citation>
    <scope>NUCLEOTIDE SEQUENCE [LARGE SCALE GENOMIC DNA]</scope>
    <source>
        <strain evidence="9 10">AK27</strain>
    </source>
</reference>
<evidence type="ECO:0000256" key="4">
    <source>
        <dbReference type="ARBA" id="ARBA00023125"/>
    </source>
</evidence>
<dbReference type="GO" id="GO:0043565">
    <property type="term" value="F:sequence-specific DNA binding"/>
    <property type="evidence" value="ECO:0007669"/>
    <property type="project" value="InterPro"/>
</dbReference>
<evidence type="ECO:0000256" key="3">
    <source>
        <dbReference type="ARBA" id="ARBA00023015"/>
    </source>
</evidence>
<feature type="modified residue" description="4-aspartylphosphate" evidence="6">
    <location>
        <position position="40"/>
    </location>
</feature>
<dbReference type="Gene3D" id="1.10.8.60">
    <property type="match status" value="1"/>
</dbReference>
<dbReference type="Pfam" id="PF25601">
    <property type="entry name" value="AAA_lid_14"/>
    <property type="match status" value="1"/>
</dbReference>
<evidence type="ECO:0000256" key="2">
    <source>
        <dbReference type="ARBA" id="ARBA00022840"/>
    </source>
</evidence>
<comment type="caution">
    <text evidence="9">The sequence shown here is derived from an EMBL/GenBank/DDBJ whole genome shotgun (WGS) entry which is preliminary data.</text>
</comment>
<name>A0A081G3L3_9GAMM</name>
<dbReference type="InterPro" id="IPR011006">
    <property type="entry name" value="CheY-like_superfamily"/>
</dbReference>
<dbReference type="GO" id="GO:0006355">
    <property type="term" value="P:regulation of DNA-templated transcription"/>
    <property type="evidence" value="ECO:0007669"/>
    <property type="project" value="InterPro"/>
</dbReference>
<protein>
    <submittedName>
        <fullName evidence="9">Type IV fimbriae expression regulatory protein PilR</fullName>
    </submittedName>
</protein>
<proteinExistence type="predicted"/>
<dbReference type="EMBL" id="JMQN01000011">
    <property type="protein sequence ID" value="KEA65368.1"/>
    <property type="molecule type" value="Genomic_DNA"/>
</dbReference>
<evidence type="ECO:0000259" key="7">
    <source>
        <dbReference type="PROSITE" id="PS50045"/>
    </source>
</evidence>
<dbReference type="Pfam" id="PF00072">
    <property type="entry name" value="Response_reg"/>
    <property type="match status" value="1"/>
</dbReference>
<dbReference type="CDD" id="cd00009">
    <property type="entry name" value="AAA"/>
    <property type="match status" value="1"/>
</dbReference>
<keyword evidence="4" id="KW-0238">DNA-binding</keyword>
<evidence type="ECO:0000256" key="5">
    <source>
        <dbReference type="ARBA" id="ARBA00023163"/>
    </source>
</evidence>
<dbReference type="PRINTS" id="PR01590">
    <property type="entry name" value="HTHFIS"/>
</dbReference>
<dbReference type="InterPro" id="IPR001789">
    <property type="entry name" value="Sig_transdc_resp-reg_receiver"/>
</dbReference>
<dbReference type="InterPro" id="IPR058031">
    <property type="entry name" value="AAA_lid_NorR"/>
</dbReference>
<sequence length="425" mass="47597">MRTLLEITLGRMGLAVESASCLADARRLLTEQPFELCLTDMRLPDGRGMELVEEISQTFTGLPVAVITAYGNMELAVEAMKAGAFDCVSKPVDLEQLRVLVKHAIRRSSDFADEISDDGLVGESPAMQRVKARISKLAMTQAPVCISGESGTGKEVIARTIHSRSNRRDRPFIAVNCGAIPAELMESEFFGHLKGSFTGAHANRNGFFQAAEGGTLFLDEVADMPLAMQVKLLRAIQERRVRPVGAEDEQAVDVRILSASHKRLHEEVQAGRFREDLYYRINVIELKVPPLRERRQDISLLSRALLQRIAMRNGDSGVGLHIDDDAQSALMAYGFPGNVRELENILERAAALCEQGRITCEDLALDERPQTRMQMEMRMEPIGDDERDQLVAVLEMHHWNRTAAARELGLTLRQLRYRIKKYELE</sequence>
<dbReference type="InterPro" id="IPR025944">
    <property type="entry name" value="Sigma_54_int_dom_CS"/>
</dbReference>
<dbReference type="InterPro" id="IPR025943">
    <property type="entry name" value="Sigma_54_int_dom_ATP-bd_2"/>
</dbReference>
<dbReference type="PANTHER" id="PTHR32071:SF100">
    <property type="entry name" value="RESPONSE REGULATOR PROTEIN PILR"/>
    <property type="match status" value="1"/>
</dbReference>
<accession>A0A081G3L3</accession>
<dbReference type="InterPro" id="IPR027417">
    <property type="entry name" value="P-loop_NTPase"/>
</dbReference>
<dbReference type="SUPFAM" id="SSF52172">
    <property type="entry name" value="CheY-like"/>
    <property type="match status" value="1"/>
</dbReference>
<feature type="domain" description="Response regulatory" evidence="8">
    <location>
        <begin position="1"/>
        <end position="105"/>
    </location>
</feature>
<dbReference type="InterPro" id="IPR003593">
    <property type="entry name" value="AAA+_ATPase"/>
</dbReference>
<dbReference type="PROSITE" id="PS50045">
    <property type="entry name" value="SIGMA54_INTERACT_4"/>
    <property type="match status" value="1"/>
</dbReference>
<dbReference type="Gene3D" id="3.40.50.2300">
    <property type="match status" value="1"/>
</dbReference>
<dbReference type="SMART" id="SM00448">
    <property type="entry name" value="REC"/>
    <property type="match status" value="1"/>
</dbReference>
<dbReference type="AlphaFoldDB" id="A0A081G3L3"/>
<dbReference type="PROSITE" id="PS00688">
    <property type="entry name" value="SIGMA54_INTERACT_3"/>
    <property type="match status" value="1"/>
</dbReference>
<evidence type="ECO:0000256" key="6">
    <source>
        <dbReference type="PROSITE-ProRule" id="PRU00169"/>
    </source>
</evidence>
<organism evidence="9 10">
    <name type="scientific">Marinobacterium lacunae</name>
    <dbReference type="NCBI Taxonomy" id="1232683"/>
    <lineage>
        <taxon>Bacteria</taxon>
        <taxon>Pseudomonadati</taxon>
        <taxon>Pseudomonadota</taxon>
        <taxon>Gammaproteobacteria</taxon>
        <taxon>Oceanospirillales</taxon>
        <taxon>Oceanospirillaceae</taxon>
        <taxon>Marinobacterium</taxon>
    </lineage>
</organism>
<evidence type="ECO:0000313" key="9">
    <source>
        <dbReference type="EMBL" id="KEA65368.1"/>
    </source>
</evidence>
<evidence type="ECO:0000256" key="1">
    <source>
        <dbReference type="ARBA" id="ARBA00022741"/>
    </source>
</evidence>
<evidence type="ECO:0000259" key="8">
    <source>
        <dbReference type="PROSITE" id="PS50110"/>
    </source>
</evidence>
<dbReference type="SUPFAM" id="SSF46689">
    <property type="entry name" value="Homeodomain-like"/>
    <property type="match status" value="1"/>
</dbReference>
<dbReference type="GO" id="GO:0000160">
    <property type="term" value="P:phosphorelay signal transduction system"/>
    <property type="evidence" value="ECO:0007669"/>
    <property type="project" value="InterPro"/>
</dbReference>
<dbReference type="Proteomes" id="UP000028252">
    <property type="component" value="Unassembled WGS sequence"/>
</dbReference>
<feature type="domain" description="Sigma-54 factor interaction" evidence="7">
    <location>
        <begin position="120"/>
        <end position="351"/>
    </location>
</feature>
<dbReference type="PROSITE" id="PS00676">
    <property type="entry name" value="SIGMA54_INTERACT_2"/>
    <property type="match status" value="1"/>
</dbReference>
<dbReference type="GO" id="GO:0005524">
    <property type="term" value="F:ATP binding"/>
    <property type="evidence" value="ECO:0007669"/>
    <property type="project" value="UniProtKB-KW"/>
</dbReference>
<keyword evidence="10" id="KW-1185">Reference proteome</keyword>
<dbReference type="PROSITE" id="PS50110">
    <property type="entry name" value="RESPONSE_REGULATORY"/>
    <property type="match status" value="1"/>
</dbReference>
<dbReference type="PANTHER" id="PTHR32071">
    <property type="entry name" value="TRANSCRIPTIONAL REGULATORY PROTEIN"/>
    <property type="match status" value="1"/>
</dbReference>
<dbReference type="InterPro" id="IPR002197">
    <property type="entry name" value="HTH_Fis"/>
</dbReference>
<dbReference type="Pfam" id="PF00158">
    <property type="entry name" value="Sigma54_activat"/>
    <property type="match status" value="1"/>
</dbReference>
<keyword evidence="3" id="KW-0805">Transcription regulation</keyword>
<dbReference type="SUPFAM" id="SSF52540">
    <property type="entry name" value="P-loop containing nucleoside triphosphate hydrolases"/>
    <property type="match status" value="1"/>
</dbReference>
<evidence type="ECO:0000313" key="10">
    <source>
        <dbReference type="Proteomes" id="UP000028252"/>
    </source>
</evidence>
<keyword evidence="5" id="KW-0804">Transcription</keyword>
<dbReference type="STRING" id="1232683.ADIMK_0325"/>
<dbReference type="InterPro" id="IPR002078">
    <property type="entry name" value="Sigma_54_int"/>
</dbReference>
<dbReference type="eggNOG" id="COG2204">
    <property type="taxonomic scope" value="Bacteria"/>
</dbReference>
<dbReference type="PATRIC" id="fig|1232683.4.peg.320"/>
<keyword evidence="6" id="KW-0597">Phosphoprotein</keyword>